<organism evidence="1 2">
    <name type="scientific">Alicyclobacillus acidoterrestris (strain ATCC 49025 / DSM 3922 / CIP 106132 / NCIMB 13137 / GD3B)</name>
    <dbReference type="NCBI Taxonomy" id="1356854"/>
    <lineage>
        <taxon>Bacteria</taxon>
        <taxon>Bacillati</taxon>
        <taxon>Bacillota</taxon>
        <taxon>Bacilli</taxon>
        <taxon>Bacillales</taxon>
        <taxon>Alicyclobacillaceae</taxon>
        <taxon>Alicyclobacillus</taxon>
    </lineage>
</organism>
<dbReference type="EMBL" id="CP080467">
    <property type="protein sequence ID" value="UNO47292.1"/>
    <property type="molecule type" value="Genomic_DNA"/>
</dbReference>
<dbReference type="Pfam" id="PF04299">
    <property type="entry name" value="FMN_bind_2"/>
    <property type="match status" value="1"/>
</dbReference>
<evidence type="ECO:0000313" key="2">
    <source>
        <dbReference type="Proteomes" id="UP000829401"/>
    </source>
</evidence>
<dbReference type="PANTHER" id="PTHR35802">
    <property type="entry name" value="PROTEASE SYNTHASE AND SPORULATION PROTEIN PAI 2"/>
    <property type="match status" value="1"/>
</dbReference>
<dbReference type="PIRSF" id="PIRSF010372">
    <property type="entry name" value="PaiB"/>
    <property type="match status" value="1"/>
</dbReference>
<dbReference type="SUPFAM" id="SSF50475">
    <property type="entry name" value="FMN-binding split barrel"/>
    <property type="match status" value="1"/>
</dbReference>
<sequence>MYTPAAFAMQNTDEMIQFIRQNNFGILFSHVNRHPNATHLPFVIRQIAPEKFVLLGHLAKANPHWKALHETEVLAVFQGPHAYISPSWYAESQAVPTWNYVAVHATGTCHIIQDAQLLHELLKETVRFHEPNSTLLDHMDEAFYVKMEQAVIGLEIEITSMEGTAKLSQNKSTDTIRGVVEGLRASPDKLAHDVAELMQRNLETLEKRT</sequence>
<reference evidence="2" key="1">
    <citation type="journal article" date="2022" name="G3 (Bethesda)">
        <title>Unveiling the complete genome sequence of Alicyclobacillus acidoterrestris DSM 3922T, a taint-producing strain.</title>
        <authorList>
            <person name="Leonardo I.C."/>
            <person name="Barreto Crespo M.T."/>
            <person name="Gaspar F.B."/>
        </authorList>
    </citation>
    <scope>NUCLEOTIDE SEQUENCE [LARGE SCALE GENOMIC DNA]</scope>
    <source>
        <strain evidence="2">DSM 3922</strain>
    </source>
</reference>
<protein>
    <submittedName>
        <fullName evidence="1">FMN-binding negative transcriptional regulator</fullName>
    </submittedName>
</protein>
<dbReference type="eggNOG" id="COG2808">
    <property type="taxonomic scope" value="Bacteria"/>
</dbReference>
<dbReference type="PANTHER" id="PTHR35802:SF1">
    <property type="entry name" value="PROTEASE SYNTHASE AND SPORULATION PROTEIN PAI 2"/>
    <property type="match status" value="1"/>
</dbReference>
<keyword evidence="2" id="KW-1185">Reference proteome</keyword>
<proteinExistence type="predicted"/>
<dbReference type="RefSeq" id="WP_021295279.1">
    <property type="nucleotide sequence ID" value="NZ_AURB01000056.1"/>
</dbReference>
<dbReference type="InterPro" id="IPR007396">
    <property type="entry name" value="TR_PAI2-type"/>
</dbReference>
<accession>T0CIG2</accession>
<name>T0CIG2_ALIAG</name>
<gene>
    <name evidence="1" type="ORF">K1I37_11155</name>
</gene>
<dbReference type="STRING" id="1356854.N007_20400"/>
<accession>A0A9E6ZDM8</accession>
<dbReference type="AlphaFoldDB" id="T0CIG2"/>
<evidence type="ECO:0000313" key="1">
    <source>
        <dbReference type="EMBL" id="UNO47292.1"/>
    </source>
</evidence>
<dbReference type="KEGG" id="aaco:K1I37_11155"/>
<dbReference type="Gene3D" id="2.30.110.10">
    <property type="entry name" value="Electron Transport, Fmn-binding Protein, Chain A"/>
    <property type="match status" value="1"/>
</dbReference>
<dbReference type="Proteomes" id="UP000829401">
    <property type="component" value="Chromosome"/>
</dbReference>
<dbReference type="InterPro" id="IPR012349">
    <property type="entry name" value="Split_barrel_FMN-bd"/>
</dbReference>